<feature type="region of interest" description="Disordered" evidence="1">
    <location>
        <begin position="139"/>
        <end position="235"/>
    </location>
</feature>
<reference evidence="2" key="1">
    <citation type="submission" date="2012-11" db="EMBL/GenBank/DDBJ databases">
        <authorList>
            <person name="Lucero-Rivera Y.E."/>
            <person name="Tovar-Ramirez D."/>
        </authorList>
    </citation>
    <scope>NUCLEOTIDE SEQUENCE</scope>
    <source>
        <tissue evidence="2">Salivary gland</tissue>
    </source>
</reference>
<keyword evidence="2" id="KW-0808">Transferase</keyword>
<dbReference type="GO" id="GO:0016301">
    <property type="term" value="F:kinase activity"/>
    <property type="evidence" value="ECO:0007669"/>
    <property type="project" value="UniProtKB-KW"/>
</dbReference>
<protein>
    <submittedName>
        <fullName evidence="2">Putative kinase anchor protein</fullName>
    </submittedName>
</protein>
<reference evidence="2" key="2">
    <citation type="journal article" date="2015" name="J. Proteomics">
        <title>Sexual differences in the sialomes of the zebra tick, Rhipicephalus pulchellus.</title>
        <authorList>
            <person name="Tan A.W."/>
            <person name="Francischetti I.M."/>
            <person name="Slovak M."/>
            <person name="Kini R.M."/>
            <person name="Ribeiro J.M."/>
        </authorList>
    </citation>
    <scope>NUCLEOTIDE SEQUENCE</scope>
    <source>
        <tissue evidence="2">Salivary gland</tissue>
    </source>
</reference>
<name>L7MGC1_RHIPC</name>
<evidence type="ECO:0000256" key="1">
    <source>
        <dbReference type="SAM" id="MobiDB-lite"/>
    </source>
</evidence>
<feature type="compositionally biased region" description="Low complexity" evidence="1">
    <location>
        <begin position="224"/>
        <end position="234"/>
    </location>
</feature>
<evidence type="ECO:0000313" key="2">
    <source>
        <dbReference type="EMBL" id="JAA63025.1"/>
    </source>
</evidence>
<organism evidence="2">
    <name type="scientific">Rhipicephalus pulchellus</name>
    <name type="common">Yellow backed tick</name>
    <name type="synonym">Dermacentor pulchellus</name>
    <dbReference type="NCBI Taxonomy" id="72859"/>
    <lineage>
        <taxon>Eukaryota</taxon>
        <taxon>Metazoa</taxon>
        <taxon>Ecdysozoa</taxon>
        <taxon>Arthropoda</taxon>
        <taxon>Chelicerata</taxon>
        <taxon>Arachnida</taxon>
        <taxon>Acari</taxon>
        <taxon>Parasitiformes</taxon>
        <taxon>Ixodida</taxon>
        <taxon>Ixodoidea</taxon>
        <taxon>Ixodidae</taxon>
        <taxon>Rhipicephalinae</taxon>
        <taxon>Rhipicephalus</taxon>
        <taxon>Rhipicephalus</taxon>
    </lineage>
</organism>
<feature type="compositionally biased region" description="Polar residues" evidence="1">
    <location>
        <begin position="203"/>
        <end position="218"/>
    </location>
</feature>
<dbReference type="EMBL" id="GACK01002009">
    <property type="protein sequence ID" value="JAA63025.1"/>
    <property type="molecule type" value="mRNA"/>
</dbReference>
<proteinExistence type="evidence at transcript level"/>
<keyword evidence="2" id="KW-0418">Kinase</keyword>
<sequence length="278" mass="30379">PHTVRAPEVAAGFQRQRHCRGLRGPWGAACSLPSLPQAQYRTTRGQSGHLACHHTGGHTPDIKLHEAPFSAVSPSPLHFEAAFIKHHQSSETVSHWSPLHFATARTTLPCYAVHHEADSYGQQHVGPHPSSEQRITAVLNPSPRGHYSPRPASTSNHRNRSVRRQACPPPFHRGPPAPDSQRGGHVGLFTPHRVGSENAVGGSRNQNLASYKSSSTPRVRQPGTSSPSTYSRPRSYADRPFLLTAQPNFGNYGSQQFLWPVPAAKSRLLLPPSGHAWL</sequence>
<feature type="compositionally biased region" description="Pro residues" evidence="1">
    <location>
        <begin position="167"/>
        <end position="178"/>
    </location>
</feature>
<feature type="non-terminal residue" evidence="2">
    <location>
        <position position="1"/>
    </location>
</feature>
<accession>L7MGC1</accession>
<dbReference type="AlphaFoldDB" id="L7MGC1"/>